<dbReference type="InterPro" id="IPR036322">
    <property type="entry name" value="WD40_repeat_dom_sf"/>
</dbReference>
<organism evidence="10 11">
    <name type="scientific">Oncorhynchus mykiss</name>
    <name type="common">Rainbow trout</name>
    <name type="synonym">Salmo gairdneri</name>
    <dbReference type="NCBI Taxonomy" id="8022"/>
    <lineage>
        <taxon>Eukaryota</taxon>
        <taxon>Metazoa</taxon>
        <taxon>Chordata</taxon>
        <taxon>Craniata</taxon>
        <taxon>Vertebrata</taxon>
        <taxon>Euteleostomi</taxon>
        <taxon>Actinopterygii</taxon>
        <taxon>Neopterygii</taxon>
        <taxon>Teleostei</taxon>
        <taxon>Protacanthopterygii</taxon>
        <taxon>Salmoniformes</taxon>
        <taxon>Salmonidae</taxon>
        <taxon>Salmoninae</taxon>
        <taxon>Oncorhynchus</taxon>
    </lineage>
</organism>
<feature type="compositionally biased region" description="Acidic residues" evidence="8">
    <location>
        <begin position="268"/>
        <end position="283"/>
    </location>
</feature>
<keyword evidence="6" id="KW-0804">Transcription</keyword>
<keyword evidence="2" id="KW-0690">Ribosome biogenesis</keyword>
<dbReference type="PANTHER" id="PTHR44215:SF1">
    <property type="entry name" value="WD REPEAT-CONTAINING PROTEIN 75"/>
    <property type="match status" value="1"/>
</dbReference>
<accession>A0A060VQT6</accession>
<sequence>MISGDCICSWSSGVEKLLATNPVKYVFRVGGGMVRWTLTVRDLCFGRLSCSKYLLGASTKNQLCCWNLLTCSLEWSTPMDVSLLQTDPLSENIAAFCSQSGSSDLFVFKPSEPRPLYSQKALCTGKVQHAVFAPRDQMLESCEERTQWLNRSQLYFLTQHMDLLTFSTKTEEDRLLASSKQLMVDDSVAVTPFYLLLGKHRGQQLEKQEALTNPMAERTQLPQGSIAIKELLHTPAHVLPSASFLCAMFVRSLLISSSSAREEKEHEEGEMEREKEEEDSEGEADPRLGESATWGHPEEFGAPALTKAQERELRKVRTFDHSWLSSLLDC</sequence>
<dbReference type="SUPFAM" id="SSF50978">
    <property type="entry name" value="WD40 repeat-like"/>
    <property type="match status" value="1"/>
</dbReference>
<evidence type="ECO:0000256" key="7">
    <source>
        <dbReference type="ARBA" id="ARBA00023242"/>
    </source>
</evidence>
<reference evidence="10" key="2">
    <citation type="submission" date="2014-03" db="EMBL/GenBank/DDBJ databases">
        <authorList>
            <person name="Genoscope - CEA"/>
        </authorList>
    </citation>
    <scope>NUCLEOTIDE SEQUENCE</scope>
</reference>
<dbReference type="STRING" id="8022.A0A060VQT6"/>
<dbReference type="GO" id="GO:0006364">
    <property type="term" value="P:rRNA processing"/>
    <property type="evidence" value="ECO:0007669"/>
    <property type="project" value="UniProtKB-KW"/>
</dbReference>
<name>A0A060VQT6_ONCMY</name>
<evidence type="ECO:0000313" key="10">
    <source>
        <dbReference type="EMBL" id="CDQ57308.1"/>
    </source>
</evidence>
<evidence type="ECO:0000256" key="3">
    <source>
        <dbReference type="ARBA" id="ARBA00022552"/>
    </source>
</evidence>
<feature type="region of interest" description="Disordered" evidence="8">
    <location>
        <begin position="260"/>
        <end position="307"/>
    </location>
</feature>
<evidence type="ECO:0000259" key="9">
    <source>
        <dbReference type="Pfam" id="PF23769"/>
    </source>
</evidence>
<gene>
    <name evidence="10" type="ORF">GSONMT00070998001</name>
</gene>
<feature type="domain" description="WD repeat-containing protein 75 second beta-propeller" evidence="9">
    <location>
        <begin position="39"/>
        <end position="161"/>
    </location>
</feature>
<dbReference type="GO" id="GO:0003723">
    <property type="term" value="F:RNA binding"/>
    <property type="evidence" value="ECO:0007669"/>
    <property type="project" value="InterPro"/>
</dbReference>
<dbReference type="GO" id="GO:0045943">
    <property type="term" value="P:positive regulation of transcription by RNA polymerase I"/>
    <property type="evidence" value="ECO:0007669"/>
    <property type="project" value="InterPro"/>
</dbReference>
<dbReference type="EMBL" id="FR904285">
    <property type="protein sequence ID" value="CDQ57308.1"/>
    <property type="molecule type" value="Genomic_DNA"/>
</dbReference>
<proteinExistence type="predicted"/>
<evidence type="ECO:0000256" key="1">
    <source>
        <dbReference type="ARBA" id="ARBA00004604"/>
    </source>
</evidence>
<evidence type="ECO:0000256" key="2">
    <source>
        <dbReference type="ARBA" id="ARBA00022517"/>
    </source>
</evidence>
<evidence type="ECO:0000256" key="6">
    <source>
        <dbReference type="ARBA" id="ARBA00023163"/>
    </source>
</evidence>
<dbReference type="GO" id="GO:0032040">
    <property type="term" value="C:small-subunit processome"/>
    <property type="evidence" value="ECO:0007669"/>
    <property type="project" value="InterPro"/>
</dbReference>
<dbReference type="Pfam" id="PF23769">
    <property type="entry name" value="Beta-prop_WDR75_2nd"/>
    <property type="match status" value="1"/>
</dbReference>
<reference evidence="10" key="1">
    <citation type="journal article" date="2014" name="Nat. Commun.">
        <title>The rainbow trout genome provides novel insights into evolution after whole-genome duplication in vertebrates.</title>
        <authorList>
            <person name="Berthelot C."/>
            <person name="Brunet F."/>
            <person name="Chalopin D."/>
            <person name="Juanchich A."/>
            <person name="Bernard M."/>
            <person name="Noel B."/>
            <person name="Bento P."/>
            <person name="Da Silva C."/>
            <person name="Labadie K."/>
            <person name="Alberti A."/>
            <person name="Aury J.M."/>
            <person name="Louis A."/>
            <person name="Dehais P."/>
            <person name="Bardou P."/>
            <person name="Montfort J."/>
            <person name="Klopp C."/>
            <person name="Cabau C."/>
            <person name="Gaspin C."/>
            <person name="Thorgaard G.H."/>
            <person name="Boussaha M."/>
            <person name="Quillet E."/>
            <person name="Guyomard R."/>
            <person name="Galiana D."/>
            <person name="Bobe J."/>
            <person name="Volff J.N."/>
            <person name="Genet C."/>
            <person name="Wincker P."/>
            <person name="Jaillon O."/>
            <person name="Roest Crollius H."/>
            <person name="Guiguen Y."/>
        </authorList>
    </citation>
    <scope>NUCLEOTIDE SEQUENCE [LARGE SCALE GENOMIC DNA]</scope>
</reference>
<dbReference type="PANTHER" id="PTHR44215">
    <property type="entry name" value="WD REPEAT-CONTAINING PROTEIN 75"/>
    <property type="match status" value="1"/>
</dbReference>
<keyword evidence="7" id="KW-0539">Nucleus</keyword>
<evidence type="ECO:0000256" key="4">
    <source>
        <dbReference type="ARBA" id="ARBA00022574"/>
    </source>
</evidence>
<protein>
    <recommendedName>
        <fullName evidence="9">WD repeat-containing protein 75 second beta-propeller domain-containing protein</fullName>
    </recommendedName>
</protein>
<keyword evidence="5" id="KW-0677">Repeat</keyword>
<evidence type="ECO:0000313" key="11">
    <source>
        <dbReference type="Proteomes" id="UP000193380"/>
    </source>
</evidence>
<dbReference type="InterPro" id="IPR057644">
    <property type="entry name" value="Beta-prop_WDR75_2nd"/>
</dbReference>
<dbReference type="Proteomes" id="UP000193380">
    <property type="component" value="Unassembled WGS sequence"/>
</dbReference>
<dbReference type="InterPro" id="IPR053826">
    <property type="entry name" value="WDR75"/>
</dbReference>
<keyword evidence="4" id="KW-0853">WD repeat</keyword>
<keyword evidence="3" id="KW-0698">rRNA processing</keyword>
<dbReference type="AlphaFoldDB" id="A0A060VQT6"/>
<dbReference type="PaxDb" id="8022-A0A060VQT6"/>
<evidence type="ECO:0000256" key="5">
    <source>
        <dbReference type="ARBA" id="ARBA00022737"/>
    </source>
</evidence>
<evidence type="ECO:0000256" key="8">
    <source>
        <dbReference type="SAM" id="MobiDB-lite"/>
    </source>
</evidence>
<comment type="subcellular location">
    <subcellularLocation>
        <location evidence="1">Nucleus</location>
        <location evidence="1">Nucleolus</location>
    </subcellularLocation>
</comment>
<dbReference type="GO" id="GO:2000234">
    <property type="term" value="P:positive regulation of rRNA processing"/>
    <property type="evidence" value="ECO:0007669"/>
    <property type="project" value="TreeGrafter"/>
</dbReference>